<name>A0ABQ5IYB1_9ASTR</name>
<sequence length="277" mass="32020">MHSYDNISRRLKSASTKFALDVNQLSNCFVSFVRILRLKEVARVTARIALEFAPEFVYVYRLDFVECYLILLVMYFSVSLLLTPLCYDDIHDVTPRVFALAGCDMKSVGYNLKNWSEKLDDALWAFRTAYKTPTGWTPFIFVYEKACHLPVEIEHKLRDEAYGNTRIYKERTKKCIESRLRGDKNFKEGDKELLLMTRTLEYQSTDNDASESSHHHGVKLFASCELVADFSPAPERSSPSPYERRVVVGVVILLPKFVAYLTVEDFSSYIKVTDLLR</sequence>
<keyword evidence="1" id="KW-0695">RNA-directed DNA polymerase</keyword>
<keyword evidence="1" id="KW-0548">Nucleotidyltransferase</keyword>
<reference evidence="1" key="1">
    <citation type="journal article" date="2022" name="Int. J. Mol. Sci.">
        <title>Draft Genome of Tanacetum Coccineum: Genomic Comparison of Closely Related Tanacetum-Family Plants.</title>
        <authorList>
            <person name="Yamashiro T."/>
            <person name="Shiraishi A."/>
            <person name="Nakayama K."/>
            <person name="Satake H."/>
        </authorList>
    </citation>
    <scope>NUCLEOTIDE SEQUENCE</scope>
</reference>
<dbReference type="InterPro" id="IPR036397">
    <property type="entry name" value="RNaseH_sf"/>
</dbReference>
<proteinExistence type="predicted"/>
<dbReference type="EMBL" id="BQNB010021327">
    <property type="protein sequence ID" value="GJU05216.1"/>
    <property type="molecule type" value="Genomic_DNA"/>
</dbReference>
<accession>A0ABQ5IYB1</accession>
<keyword evidence="1" id="KW-0808">Transferase</keyword>
<evidence type="ECO:0000313" key="2">
    <source>
        <dbReference type="Proteomes" id="UP001151760"/>
    </source>
</evidence>
<evidence type="ECO:0000313" key="1">
    <source>
        <dbReference type="EMBL" id="GJU05216.1"/>
    </source>
</evidence>
<keyword evidence="2" id="KW-1185">Reference proteome</keyword>
<reference evidence="1" key="2">
    <citation type="submission" date="2022-01" db="EMBL/GenBank/DDBJ databases">
        <authorList>
            <person name="Yamashiro T."/>
            <person name="Shiraishi A."/>
            <person name="Satake H."/>
            <person name="Nakayama K."/>
        </authorList>
    </citation>
    <scope>NUCLEOTIDE SEQUENCE</scope>
</reference>
<dbReference type="Proteomes" id="UP001151760">
    <property type="component" value="Unassembled WGS sequence"/>
</dbReference>
<dbReference type="GO" id="GO:0003964">
    <property type="term" value="F:RNA-directed DNA polymerase activity"/>
    <property type="evidence" value="ECO:0007669"/>
    <property type="project" value="UniProtKB-KW"/>
</dbReference>
<protein>
    <submittedName>
        <fullName evidence="1">Reverse transcriptase domain-containing protein</fullName>
    </submittedName>
</protein>
<gene>
    <name evidence="1" type="ORF">Tco_1121646</name>
</gene>
<organism evidence="1 2">
    <name type="scientific">Tanacetum coccineum</name>
    <dbReference type="NCBI Taxonomy" id="301880"/>
    <lineage>
        <taxon>Eukaryota</taxon>
        <taxon>Viridiplantae</taxon>
        <taxon>Streptophyta</taxon>
        <taxon>Embryophyta</taxon>
        <taxon>Tracheophyta</taxon>
        <taxon>Spermatophyta</taxon>
        <taxon>Magnoliopsida</taxon>
        <taxon>eudicotyledons</taxon>
        <taxon>Gunneridae</taxon>
        <taxon>Pentapetalae</taxon>
        <taxon>asterids</taxon>
        <taxon>campanulids</taxon>
        <taxon>Asterales</taxon>
        <taxon>Asteraceae</taxon>
        <taxon>Asteroideae</taxon>
        <taxon>Anthemideae</taxon>
        <taxon>Anthemidinae</taxon>
        <taxon>Tanacetum</taxon>
    </lineage>
</organism>
<dbReference type="Gene3D" id="3.30.420.10">
    <property type="entry name" value="Ribonuclease H-like superfamily/Ribonuclease H"/>
    <property type="match status" value="1"/>
</dbReference>
<comment type="caution">
    <text evidence="1">The sequence shown here is derived from an EMBL/GenBank/DDBJ whole genome shotgun (WGS) entry which is preliminary data.</text>
</comment>